<protein>
    <recommendedName>
        <fullName evidence="3">Small CPxCG-related zinc finger protein</fullName>
    </recommendedName>
</protein>
<dbReference type="AlphaFoldDB" id="A0ABD5PCQ0"/>
<proteinExistence type="predicted"/>
<dbReference type="EMBL" id="JBHSDS010000006">
    <property type="protein sequence ID" value="MFC4358523.1"/>
    <property type="molecule type" value="Genomic_DNA"/>
</dbReference>
<dbReference type="RefSeq" id="WP_267623725.1">
    <property type="nucleotide sequence ID" value="NZ_JAODIW010000008.1"/>
</dbReference>
<comment type="caution">
    <text evidence="1">The sequence shown here is derived from an EMBL/GenBank/DDBJ whole genome shotgun (WGS) entry which is preliminary data.</text>
</comment>
<evidence type="ECO:0000313" key="2">
    <source>
        <dbReference type="Proteomes" id="UP001595921"/>
    </source>
</evidence>
<sequence length="53" mass="6124">MTERGYRCGACNELLRTTEDLRRQQGVTGSRWFCRYCGTSVPGMVGEKLKHRE</sequence>
<name>A0ABD5PCQ0_9EURY</name>
<evidence type="ECO:0008006" key="3">
    <source>
        <dbReference type="Google" id="ProtNLM"/>
    </source>
</evidence>
<reference evidence="1 2" key="1">
    <citation type="journal article" date="2019" name="Int. J. Syst. Evol. Microbiol.">
        <title>The Global Catalogue of Microorganisms (GCM) 10K type strain sequencing project: providing services to taxonomists for standard genome sequencing and annotation.</title>
        <authorList>
            <consortium name="The Broad Institute Genomics Platform"/>
            <consortium name="The Broad Institute Genome Sequencing Center for Infectious Disease"/>
            <person name="Wu L."/>
            <person name="Ma J."/>
        </authorList>
    </citation>
    <scope>NUCLEOTIDE SEQUENCE [LARGE SCALE GENOMIC DNA]</scope>
    <source>
        <strain evidence="1 2">CGMCC 1.12553</strain>
    </source>
</reference>
<dbReference type="Proteomes" id="UP001595921">
    <property type="component" value="Unassembled WGS sequence"/>
</dbReference>
<organism evidence="1 2">
    <name type="scientific">Halobium salinum</name>
    <dbReference type="NCBI Taxonomy" id="1364940"/>
    <lineage>
        <taxon>Archaea</taxon>
        <taxon>Methanobacteriati</taxon>
        <taxon>Methanobacteriota</taxon>
        <taxon>Stenosarchaea group</taxon>
        <taxon>Halobacteria</taxon>
        <taxon>Halobacteriales</taxon>
        <taxon>Haloferacaceae</taxon>
        <taxon>Halobium</taxon>
    </lineage>
</organism>
<evidence type="ECO:0000313" key="1">
    <source>
        <dbReference type="EMBL" id="MFC4358523.1"/>
    </source>
</evidence>
<keyword evidence="2" id="KW-1185">Reference proteome</keyword>
<gene>
    <name evidence="1" type="ORF">ACFO0N_11285</name>
</gene>
<accession>A0ABD5PCQ0</accession>